<dbReference type="GO" id="GO:0008236">
    <property type="term" value="F:serine-type peptidase activity"/>
    <property type="evidence" value="ECO:0007669"/>
    <property type="project" value="UniProtKB-KW"/>
</dbReference>
<name>A0A0S4KJ65_BODSA</name>
<dbReference type="PANTHER" id="PTHR20842">
    <property type="entry name" value="PROTEASE S51 ALPHA-ASPARTYL DIPEPTIDASE"/>
    <property type="match status" value="1"/>
</dbReference>
<dbReference type="InterPro" id="IPR029062">
    <property type="entry name" value="Class_I_gatase-like"/>
</dbReference>
<dbReference type="PANTHER" id="PTHR20842:SF0">
    <property type="entry name" value="ALPHA-ASPARTYL DIPEPTIDASE"/>
    <property type="match status" value="1"/>
</dbReference>
<dbReference type="Proteomes" id="UP000051952">
    <property type="component" value="Unassembled WGS sequence"/>
</dbReference>
<evidence type="ECO:0000256" key="1">
    <source>
        <dbReference type="ARBA" id="ARBA00006534"/>
    </source>
</evidence>
<organism evidence="5 6">
    <name type="scientific">Bodo saltans</name>
    <name type="common">Flagellated protozoan</name>
    <dbReference type="NCBI Taxonomy" id="75058"/>
    <lineage>
        <taxon>Eukaryota</taxon>
        <taxon>Discoba</taxon>
        <taxon>Euglenozoa</taxon>
        <taxon>Kinetoplastea</taxon>
        <taxon>Metakinetoplastina</taxon>
        <taxon>Eubodonida</taxon>
        <taxon>Bodonidae</taxon>
        <taxon>Bodo</taxon>
    </lineage>
</organism>
<sequence>MFNTIRKGFFAGSGSAALSEISVVDKILQLTGKFCTATTMLQSPVRVVYLGTATYDLQPPRDNQTRCFHARGCSIVSLDVADCRNTPSHSTLSDALESADVVIVSGGNTLFAVKRWREIGVDVLIKNAAARGAVMTGGSAGAICWFDGGHSDSMDPETYREYMLRAAGLLPPTAATTMTTTSEGTSTDEASEAPVGAPSKSWKYIRISGLGLLPGLLCPHHDRTQSNGRPRYADFDEMLLRHQGERGIVIDHWAALVVEEGRYHVFSTPNKEGSCVVVAAASSSSDAAAPQDSKTTTSTFVTDGSGVPAVWWKEVIDGEVVRHSVPFEGGSLEELLKQAESIDLDPLEELCAAENPTQY</sequence>
<evidence type="ECO:0000256" key="4">
    <source>
        <dbReference type="ARBA" id="ARBA00022825"/>
    </source>
</evidence>
<comment type="similarity">
    <text evidence="1">Belongs to the peptidase S51 family.</text>
</comment>
<dbReference type="OMA" id="RFHAMEN"/>
<dbReference type="AlphaFoldDB" id="A0A0S4KJ65"/>
<dbReference type="EMBL" id="CYKH01000991">
    <property type="protein sequence ID" value="CUI14319.1"/>
    <property type="molecule type" value="Genomic_DNA"/>
</dbReference>
<dbReference type="VEuPathDB" id="TriTrypDB:BSAL_85010"/>
<proteinExistence type="inferred from homology"/>
<dbReference type="SUPFAM" id="SSF52317">
    <property type="entry name" value="Class I glutamine amidotransferase-like"/>
    <property type="match status" value="1"/>
</dbReference>
<accession>A0A0S4KJ65</accession>
<dbReference type="Gene3D" id="3.40.50.880">
    <property type="match status" value="1"/>
</dbReference>
<dbReference type="InterPro" id="IPR005320">
    <property type="entry name" value="Peptidase_S51"/>
</dbReference>
<reference evidence="6" key="1">
    <citation type="submission" date="2015-09" db="EMBL/GenBank/DDBJ databases">
        <authorList>
            <consortium name="Pathogen Informatics"/>
        </authorList>
    </citation>
    <scope>NUCLEOTIDE SEQUENCE [LARGE SCALE GENOMIC DNA]</scope>
    <source>
        <strain evidence="6">Lake Konstanz</strain>
    </source>
</reference>
<evidence type="ECO:0000256" key="3">
    <source>
        <dbReference type="ARBA" id="ARBA00022801"/>
    </source>
</evidence>
<keyword evidence="3" id="KW-0378">Hydrolase</keyword>
<evidence type="ECO:0000256" key="2">
    <source>
        <dbReference type="ARBA" id="ARBA00022670"/>
    </source>
</evidence>
<evidence type="ECO:0000313" key="5">
    <source>
        <dbReference type="EMBL" id="CUI14319.1"/>
    </source>
</evidence>
<dbReference type="Pfam" id="PF03575">
    <property type="entry name" value="Peptidase_S51"/>
    <property type="match status" value="1"/>
</dbReference>
<keyword evidence="6" id="KW-1185">Reference proteome</keyword>
<dbReference type="GO" id="GO:0006508">
    <property type="term" value="P:proteolysis"/>
    <property type="evidence" value="ECO:0007669"/>
    <property type="project" value="UniProtKB-KW"/>
</dbReference>
<keyword evidence="4" id="KW-0720">Serine protease</keyword>
<gene>
    <name evidence="5" type="ORF">BSAL_85010</name>
</gene>
<dbReference type="OrthoDB" id="61042at2759"/>
<keyword evidence="2" id="KW-0645">Protease</keyword>
<evidence type="ECO:0000313" key="6">
    <source>
        <dbReference type="Proteomes" id="UP000051952"/>
    </source>
</evidence>
<protein>
    <submittedName>
        <fullName evidence="5">Peptidase, putative</fullName>
    </submittedName>
</protein>